<dbReference type="OrthoDB" id="6910453at2"/>
<evidence type="ECO:0000313" key="1">
    <source>
        <dbReference type="EMBL" id="VVQ05040.1"/>
    </source>
</evidence>
<gene>
    <name evidence="1" type="ORF">PS928_02960</name>
</gene>
<reference evidence="1 2" key="1">
    <citation type="submission" date="2019-09" db="EMBL/GenBank/DDBJ databases">
        <authorList>
            <person name="Chandra G."/>
            <person name="Truman W A."/>
        </authorList>
    </citation>
    <scope>NUCLEOTIDE SEQUENCE [LARGE SCALE GENOMIC DNA]</scope>
    <source>
        <strain evidence="1">PS928</strain>
    </source>
</reference>
<dbReference type="EMBL" id="CABVJF010000010">
    <property type="protein sequence ID" value="VVQ05040.1"/>
    <property type="molecule type" value="Genomic_DNA"/>
</dbReference>
<dbReference type="Proteomes" id="UP000381378">
    <property type="component" value="Unassembled WGS sequence"/>
</dbReference>
<name>A0A5E7U2S2_PSEFL</name>
<accession>A0A5E7U2S2</accession>
<protein>
    <submittedName>
        <fullName evidence="1">Uncharacterized protein</fullName>
    </submittedName>
</protein>
<dbReference type="RefSeq" id="WP_150786566.1">
    <property type="nucleotide sequence ID" value="NZ_CABVJF010000010.1"/>
</dbReference>
<sequence length="68" mass="7593">MTPMEKLTEWNANWTLCHSVVRCKTCHAEQSELDRDKAFLHGAGCAKASRGILPWQALGDISIGKKHD</sequence>
<organism evidence="1 2">
    <name type="scientific">Pseudomonas fluorescens</name>
    <dbReference type="NCBI Taxonomy" id="294"/>
    <lineage>
        <taxon>Bacteria</taxon>
        <taxon>Pseudomonadati</taxon>
        <taxon>Pseudomonadota</taxon>
        <taxon>Gammaproteobacteria</taxon>
        <taxon>Pseudomonadales</taxon>
        <taxon>Pseudomonadaceae</taxon>
        <taxon>Pseudomonas</taxon>
    </lineage>
</organism>
<dbReference type="AlphaFoldDB" id="A0A5E7U2S2"/>
<proteinExistence type="predicted"/>
<evidence type="ECO:0000313" key="2">
    <source>
        <dbReference type="Proteomes" id="UP000381378"/>
    </source>
</evidence>